<evidence type="ECO:0000313" key="1">
    <source>
        <dbReference type="EMBL" id="OWK32302.1"/>
    </source>
</evidence>
<organism evidence="1 2">
    <name type="scientific">Sphingomonas mucosissima</name>
    <dbReference type="NCBI Taxonomy" id="370959"/>
    <lineage>
        <taxon>Bacteria</taxon>
        <taxon>Pseudomonadati</taxon>
        <taxon>Pseudomonadota</taxon>
        <taxon>Alphaproteobacteria</taxon>
        <taxon>Sphingomonadales</taxon>
        <taxon>Sphingomonadaceae</taxon>
        <taxon>Sphingomonas</taxon>
    </lineage>
</organism>
<proteinExistence type="predicted"/>
<reference evidence="1 2" key="1">
    <citation type="submission" date="2017-03" db="EMBL/GenBank/DDBJ databases">
        <title>Genome sequence of Sphingomonas mucosissima DSM 17494.</title>
        <authorList>
            <person name="Poehlein A."/>
            <person name="Wuebbeler J.H."/>
            <person name="Steinbuechel A."/>
            <person name="Daniel R."/>
        </authorList>
    </citation>
    <scope>NUCLEOTIDE SEQUENCE [LARGE SCALE GENOMIC DNA]</scope>
    <source>
        <strain evidence="1 2">DSM 17494</strain>
    </source>
</reference>
<keyword evidence="2" id="KW-1185">Reference proteome</keyword>
<name>A0A245ZRD4_9SPHN</name>
<dbReference type="AlphaFoldDB" id="A0A245ZRD4"/>
<dbReference type="RefSeq" id="WP_088331827.1">
    <property type="nucleotide sequence ID" value="NZ_NBBJ01000001.1"/>
</dbReference>
<dbReference type="OrthoDB" id="9925432at2"/>
<comment type="caution">
    <text evidence="1">The sequence shown here is derived from an EMBL/GenBank/DDBJ whole genome shotgun (WGS) entry which is preliminary data.</text>
</comment>
<sequence>MNDLPPIATPAIAVFNPDDGALIHIGPWDSVPDGLSWTPLPTGYNQSSWSWNTAARMMVEDPSKVEAQLVAIVKSEAERRKMRLRSPGDGKDAEYRQKRSEALASVAIPQADLGALPDADAREQYPAASMERLLTGETLAAVLARYLTASNLAESEVYRLAAIEHAGVARIMAAESTSKKRAAYQAIDWFWQPA</sequence>
<protein>
    <submittedName>
        <fullName evidence="1">Uncharacterized protein</fullName>
    </submittedName>
</protein>
<gene>
    <name evidence="1" type="ORF">SPMU_06240</name>
</gene>
<evidence type="ECO:0000313" key="2">
    <source>
        <dbReference type="Proteomes" id="UP000197783"/>
    </source>
</evidence>
<dbReference type="Proteomes" id="UP000197783">
    <property type="component" value="Unassembled WGS sequence"/>
</dbReference>
<accession>A0A245ZRD4</accession>
<dbReference type="EMBL" id="NBBJ01000001">
    <property type="protein sequence ID" value="OWK32302.1"/>
    <property type="molecule type" value="Genomic_DNA"/>
</dbReference>